<evidence type="ECO:0000256" key="5">
    <source>
        <dbReference type="ARBA" id="ARBA00022741"/>
    </source>
</evidence>
<sequence length="346" mass="37735">MADDQGPSPSLYDPRLAAQIIDNALDYAICTIDLDGRITSWSPGAERIFGYTPEEAAGMDVATLFTHPDAAAGAHRQEMEKALADGRAEDSRWHIRKNGERFWGNGVAMRLEAGDLTGVVKILRDETGSRLAEEQRVLLLHELNHRIRNTLVTVQSIAEQTLRASGLDPAVRDDFTQRLIALSKAHDVLVEESWAGADLQAIVDQALAAHVRPDRPALTVDGPPVRLSPQQAVAMSLVLHELATNAVKHGALSAPEGRVTLTWNFALDSEGGRHLTVLWEESGGPPVSRPTRQGFGSRLIARSFAAESGGRAEVDFRPEGVRCILQVPLSQPSELPMLRLPEREPN</sequence>
<dbReference type="PANTHER" id="PTHR41523">
    <property type="entry name" value="TWO-COMPONENT SYSTEM SENSOR PROTEIN"/>
    <property type="match status" value="1"/>
</dbReference>
<keyword evidence="6 9" id="KW-0418">Kinase</keyword>
<keyword evidence="10" id="KW-1185">Reference proteome</keyword>
<keyword evidence="5" id="KW-0547">Nucleotide-binding</keyword>
<evidence type="ECO:0000313" key="9">
    <source>
        <dbReference type="EMBL" id="MFD1784210.1"/>
    </source>
</evidence>
<dbReference type="Gene3D" id="3.30.565.10">
    <property type="entry name" value="Histidine kinase-like ATPase, C-terminal domain"/>
    <property type="match status" value="1"/>
</dbReference>
<comment type="catalytic activity">
    <reaction evidence="1">
        <text>ATP + protein L-histidine = ADP + protein N-phospho-L-histidine.</text>
        <dbReference type="EC" id="2.7.13.3"/>
    </reaction>
</comment>
<dbReference type="PROSITE" id="PS50112">
    <property type="entry name" value="PAS"/>
    <property type="match status" value="1"/>
</dbReference>
<accession>A0ABW4N4Q5</accession>
<evidence type="ECO:0000313" key="10">
    <source>
        <dbReference type="Proteomes" id="UP001597237"/>
    </source>
</evidence>
<dbReference type="Gene3D" id="3.30.450.20">
    <property type="entry name" value="PAS domain"/>
    <property type="match status" value="1"/>
</dbReference>
<dbReference type="InterPro" id="IPR000014">
    <property type="entry name" value="PAS"/>
</dbReference>
<dbReference type="Proteomes" id="UP001597237">
    <property type="component" value="Unassembled WGS sequence"/>
</dbReference>
<dbReference type="SMART" id="SM00911">
    <property type="entry name" value="HWE_HK"/>
    <property type="match status" value="1"/>
</dbReference>
<dbReference type="InterPro" id="IPR011102">
    <property type="entry name" value="Sig_transdc_His_kinase_HWE"/>
</dbReference>
<dbReference type="InterPro" id="IPR036890">
    <property type="entry name" value="HATPase_C_sf"/>
</dbReference>
<keyword evidence="7" id="KW-0067">ATP-binding</keyword>
<evidence type="ECO:0000256" key="1">
    <source>
        <dbReference type="ARBA" id="ARBA00000085"/>
    </source>
</evidence>
<organism evidence="9 10">
    <name type="scientific">Phenylobacterium terrae</name>
    <dbReference type="NCBI Taxonomy" id="2665495"/>
    <lineage>
        <taxon>Bacteria</taxon>
        <taxon>Pseudomonadati</taxon>
        <taxon>Pseudomonadota</taxon>
        <taxon>Alphaproteobacteria</taxon>
        <taxon>Caulobacterales</taxon>
        <taxon>Caulobacteraceae</taxon>
        <taxon>Phenylobacterium</taxon>
    </lineage>
</organism>
<dbReference type="CDD" id="cd00130">
    <property type="entry name" value="PAS"/>
    <property type="match status" value="1"/>
</dbReference>
<evidence type="ECO:0000256" key="4">
    <source>
        <dbReference type="ARBA" id="ARBA00022679"/>
    </source>
</evidence>
<gene>
    <name evidence="9" type="ORF">ACFSC0_12450</name>
</gene>
<reference evidence="10" key="1">
    <citation type="journal article" date="2019" name="Int. J. Syst. Evol. Microbiol.">
        <title>The Global Catalogue of Microorganisms (GCM) 10K type strain sequencing project: providing services to taxonomists for standard genome sequencing and annotation.</title>
        <authorList>
            <consortium name="The Broad Institute Genomics Platform"/>
            <consortium name="The Broad Institute Genome Sequencing Center for Infectious Disease"/>
            <person name="Wu L."/>
            <person name="Ma J."/>
        </authorList>
    </citation>
    <scope>NUCLEOTIDE SEQUENCE [LARGE SCALE GENOMIC DNA]</scope>
    <source>
        <strain evidence="10">DFY28</strain>
    </source>
</reference>
<dbReference type="EC" id="2.7.13.3" evidence="2"/>
<evidence type="ECO:0000259" key="8">
    <source>
        <dbReference type="PROSITE" id="PS50112"/>
    </source>
</evidence>
<dbReference type="Pfam" id="PF13426">
    <property type="entry name" value="PAS_9"/>
    <property type="match status" value="1"/>
</dbReference>
<keyword evidence="4 9" id="KW-0808">Transferase</keyword>
<dbReference type="RefSeq" id="WP_377283837.1">
    <property type="nucleotide sequence ID" value="NZ_JBHRSI010000009.1"/>
</dbReference>
<feature type="domain" description="PAS" evidence="8">
    <location>
        <begin position="13"/>
        <end position="86"/>
    </location>
</feature>
<dbReference type="SUPFAM" id="SSF55785">
    <property type="entry name" value="PYP-like sensor domain (PAS domain)"/>
    <property type="match status" value="1"/>
</dbReference>
<protein>
    <recommendedName>
        <fullName evidence="2">histidine kinase</fullName>
        <ecNumber evidence="2">2.7.13.3</ecNumber>
    </recommendedName>
</protein>
<dbReference type="EMBL" id="JBHUEY010000001">
    <property type="protein sequence ID" value="MFD1784210.1"/>
    <property type="molecule type" value="Genomic_DNA"/>
</dbReference>
<name>A0ABW4N4Q5_9CAUL</name>
<dbReference type="GO" id="GO:0004673">
    <property type="term" value="F:protein histidine kinase activity"/>
    <property type="evidence" value="ECO:0007669"/>
    <property type="project" value="UniProtKB-EC"/>
</dbReference>
<keyword evidence="3" id="KW-0597">Phosphoprotein</keyword>
<dbReference type="PANTHER" id="PTHR41523:SF7">
    <property type="entry name" value="HISTIDINE KINASE"/>
    <property type="match status" value="1"/>
</dbReference>
<proteinExistence type="predicted"/>
<evidence type="ECO:0000256" key="2">
    <source>
        <dbReference type="ARBA" id="ARBA00012438"/>
    </source>
</evidence>
<dbReference type="NCBIfam" id="TIGR00229">
    <property type="entry name" value="sensory_box"/>
    <property type="match status" value="1"/>
</dbReference>
<dbReference type="InterPro" id="IPR035965">
    <property type="entry name" value="PAS-like_dom_sf"/>
</dbReference>
<dbReference type="SMART" id="SM00091">
    <property type="entry name" value="PAS"/>
    <property type="match status" value="1"/>
</dbReference>
<comment type="caution">
    <text evidence="9">The sequence shown here is derived from an EMBL/GenBank/DDBJ whole genome shotgun (WGS) entry which is preliminary data.</text>
</comment>
<dbReference type="SUPFAM" id="SSF55874">
    <property type="entry name" value="ATPase domain of HSP90 chaperone/DNA topoisomerase II/histidine kinase"/>
    <property type="match status" value="1"/>
</dbReference>
<evidence type="ECO:0000256" key="7">
    <source>
        <dbReference type="ARBA" id="ARBA00022840"/>
    </source>
</evidence>
<dbReference type="Pfam" id="PF07536">
    <property type="entry name" value="HWE_HK"/>
    <property type="match status" value="1"/>
</dbReference>
<evidence type="ECO:0000256" key="6">
    <source>
        <dbReference type="ARBA" id="ARBA00022777"/>
    </source>
</evidence>
<evidence type="ECO:0000256" key="3">
    <source>
        <dbReference type="ARBA" id="ARBA00022553"/>
    </source>
</evidence>